<dbReference type="KEGG" id="fwa:DCMF_22495"/>
<dbReference type="EMBL" id="CP017634">
    <property type="protein sequence ID" value="ATW27146.1"/>
    <property type="molecule type" value="Genomic_DNA"/>
</dbReference>
<dbReference type="PANTHER" id="PTHR32071:SF57">
    <property type="entry name" value="C4-DICARBOXYLATE TRANSPORT TRANSCRIPTIONAL REGULATORY PROTEIN DCTD"/>
    <property type="match status" value="1"/>
</dbReference>
<dbReference type="SUPFAM" id="SSF52540">
    <property type="entry name" value="P-loop containing nucleoside triphosphate hydrolases"/>
    <property type="match status" value="1"/>
</dbReference>
<evidence type="ECO:0000259" key="6">
    <source>
        <dbReference type="PROSITE" id="PS50045"/>
    </source>
</evidence>
<keyword evidence="4" id="KW-0238">DNA-binding</keyword>
<accession>A0A3G1KXG4</accession>
<evidence type="ECO:0000313" key="8">
    <source>
        <dbReference type="Proteomes" id="UP000323521"/>
    </source>
</evidence>
<dbReference type="Pfam" id="PF06506">
    <property type="entry name" value="PrpR_N"/>
    <property type="match status" value="1"/>
</dbReference>
<evidence type="ECO:0000256" key="2">
    <source>
        <dbReference type="ARBA" id="ARBA00022840"/>
    </source>
</evidence>
<dbReference type="InterPro" id="IPR009057">
    <property type="entry name" value="Homeodomain-like_sf"/>
</dbReference>
<evidence type="ECO:0000256" key="5">
    <source>
        <dbReference type="ARBA" id="ARBA00023163"/>
    </source>
</evidence>
<dbReference type="InterPro" id="IPR002197">
    <property type="entry name" value="HTH_Fis"/>
</dbReference>
<dbReference type="Gene3D" id="3.30.450.20">
    <property type="entry name" value="PAS domain"/>
    <property type="match status" value="1"/>
</dbReference>
<dbReference type="PANTHER" id="PTHR32071">
    <property type="entry name" value="TRANSCRIPTIONAL REGULATORY PROTEIN"/>
    <property type="match status" value="1"/>
</dbReference>
<dbReference type="SUPFAM" id="SSF55785">
    <property type="entry name" value="PYP-like sensor domain (PAS domain)"/>
    <property type="match status" value="1"/>
</dbReference>
<evidence type="ECO:0000256" key="4">
    <source>
        <dbReference type="ARBA" id="ARBA00023125"/>
    </source>
</evidence>
<dbReference type="InterPro" id="IPR000014">
    <property type="entry name" value="PAS"/>
</dbReference>
<dbReference type="Pfam" id="PF00158">
    <property type="entry name" value="Sigma54_activat"/>
    <property type="match status" value="1"/>
</dbReference>
<keyword evidence="1" id="KW-0547">Nucleotide-binding</keyword>
<dbReference type="InterPro" id="IPR002078">
    <property type="entry name" value="Sigma_54_int"/>
</dbReference>
<dbReference type="OrthoDB" id="9803970at2"/>
<dbReference type="InterPro" id="IPR025662">
    <property type="entry name" value="Sigma_54_int_dom_ATP-bd_1"/>
</dbReference>
<proteinExistence type="predicted"/>
<dbReference type="FunFam" id="3.40.50.300:FF:000006">
    <property type="entry name" value="DNA-binding transcriptional regulator NtrC"/>
    <property type="match status" value="1"/>
</dbReference>
<dbReference type="GO" id="GO:0006355">
    <property type="term" value="P:regulation of DNA-templated transcription"/>
    <property type="evidence" value="ECO:0007669"/>
    <property type="project" value="InterPro"/>
</dbReference>
<dbReference type="GO" id="GO:0043565">
    <property type="term" value="F:sequence-specific DNA binding"/>
    <property type="evidence" value="ECO:0007669"/>
    <property type="project" value="InterPro"/>
</dbReference>
<dbReference type="SUPFAM" id="SSF159800">
    <property type="entry name" value="PrpR receptor domain-like"/>
    <property type="match status" value="1"/>
</dbReference>
<keyword evidence="3" id="KW-0805">Transcription regulation</keyword>
<dbReference type="InterPro" id="IPR013767">
    <property type="entry name" value="PAS_fold"/>
</dbReference>
<protein>
    <recommendedName>
        <fullName evidence="6">Sigma-54 factor interaction domain-containing protein</fullName>
    </recommendedName>
</protein>
<dbReference type="InterPro" id="IPR003593">
    <property type="entry name" value="AAA+_ATPase"/>
</dbReference>
<dbReference type="GO" id="GO:0005524">
    <property type="term" value="F:ATP binding"/>
    <property type="evidence" value="ECO:0007669"/>
    <property type="project" value="UniProtKB-KW"/>
</dbReference>
<dbReference type="PROSITE" id="PS00688">
    <property type="entry name" value="SIGMA54_INTERACT_3"/>
    <property type="match status" value="1"/>
</dbReference>
<dbReference type="Gene3D" id="3.40.50.300">
    <property type="entry name" value="P-loop containing nucleotide triphosphate hydrolases"/>
    <property type="match status" value="1"/>
</dbReference>
<dbReference type="Pfam" id="PF00989">
    <property type="entry name" value="PAS"/>
    <property type="match status" value="1"/>
</dbReference>
<name>A0A3G1KXG4_FORW1</name>
<sequence>MGQILFIAPEEKTAQLAREISAGLHIPIHAMVMFGLEREKLLTTLSPDDTEVVVSRWGFDYRRLVELSRVPLIEIPLTAFDLIDSTYRAMQYAKPMGIIHSKWVIEKCMDLAAYLGLNNLVHFEISRLDLEEIKKGLLSLKKNGVKIVLGGITATNMANTLGLTGILIRAGRESIEQALTEAARLIPARKIERERAERWETILRSSHDGIIAVDTKGLVTLFNRKAEKIFSCQSSRVHGCHYRTVDPSLPFAQVLAGKKNYEAGELLWFDHKPYLTKIVSITVSGKTVGAVATILEAYELQNMEARLRKKLHSQGFVAKSTFENIIGESEAIQYTIACAKKYSRVESAVLIQGESGTGKEIFAQSIHRNSPRAKKPFVAINCAALPPSLLESELFGYSEGAFTGARRQGKQGVFELAHGGSIFLDEITEVPLDIQGRFLRVLQEKEVIRIGDDKVIPVDIRVIAATNKNLQSVGEQGKFRKDLFFRLNVLPLWIPPLRERKEDIPILFQFFLEKTAPKLGKVCPRVEKGVDALLCRYHWPGNVRQLENLVERALVLWDTKILTVKQIDQLLEWNMGYGDVEEVNDLKTFESDVIFKILDQYGGNRKMTAKHLGISTTTLWRRLKLKNIPK</sequence>
<keyword evidence="8" id="KW-1185">Reference proteome</keyword>
<dbReference type="Gene3D" id="3.40.50.10660">
    <property type="entry name" value="PrpR receptor domain-like"/>
    <property type="match status" value="1"/>
</dbReference>
<keyword evidence="5" id="KW-0804">Transcription</keyword>
<keyword evidence="2" id="KW-0067">ATP-binding</keyword>
<evidence type="ECO:0000256" key="1">
    <source>
        <dbReference type="ARBA" id="ARBA00022741"/>
    </source>
</evidence>
<dbReference type="InterPro" id="IPR027417">
    <property type="entry name" value="P-loop_NTPase"/>
</dbReference>
<dbReference type="AlphaFoldDB" id="A0A3G1KXG4"/>
<dbReference type="SUPFAM" id="SSF46689">
    <property type="entry name" value="Homeodomain-like"/>
    <property type="match status" value="1"/>
</dbReference>
<dbReference type="RefSeq" id="WP_148136496.1">
    <property type="nucleotide sequence ID" value="NZ_CP017634.1"/>
</dbReference>
<dbReference type="PROSITE" id="PS00676">
    <property type="entry name" value="SIGMA54_INTERACT_2"/>
    <property type="match status" value="1"/>
</dbReference>
<dbReference type="PROSITE" id="PS00675">
    <property type="entry name" value="SIGMA54_INTERACT_1"/>
    <property type="match status" value="1"/>
</dbReference>
<dbReference type="CDD" id="cd00009">
    <property type="entry name" value="AAA"/>
    <property type="match status" value="1"/>
</dbReference>
<dbReference type="InterPro" id="IPR058031">
    <property type="entry name" value="AAA_lid_NorR"/>
</dbReference>
<dbReference type="GO" id="GO:0000156">
    <property type="term" value="F:phosphorelay response regulator activity"/>
    <property type="evidence" value="ECO:0007669"/>
    <property type="project" value="InterPro"/>
</dbReference>
<dbReference type="InterPro" id="IPR025943">
    <property type="entry name" value="Sigma_54_int_dom_ATP-bd_2"/>
</dbReference>
<dbReference type="InterPro" id="IPR010524">
    <property type="entry name" value="Sig_transdc_resp-reg_PrpR_N"/>
</dbReference>
<dbReference type="Gene3D" id="1.10.8.60">
    <property type="match status" value="1"/>
</dbReference>
<evidence type="ECO:0000256" key="3">
    <source>
        <dbReference type="ARBA" id="ARBA00023015"/>
    </source>
</evidence>
<dbReference type="PROSITE" id="PS50045">
    <property type="entry name" value="SIGMA54_INTERACT_4"/>
    <property type="match status" value="1"/>
</dbReference>
<dbReference type="InterPro" id="IPR025944">
    <property type="entry name" value="Sigma_54_int_dom_CS"/>
</dbReference>
<evidence type="ECO:0000313" key="7">
    <source>
        <dbReference type="EMBL" id="ATW27146.1"/>
    </source>
</evidence>
<dbReference type="Gene3D" id="3.40.50.2300">
    <property type="match status" value="1"/>
</dbReference>
<dbReference type="Gene3D" id="1.10.10.60">
    <property type="entry name" value="Homeodomain-like"/>
    <property type="match status" value="1"/>
</dbReference>
<dbReference type="SMART" id="SM00382">
    <property type="entry name" value="AAA"/>
    <property type="match status" value="1"/>
</dbReference>
<dbReference type="Pfam" id="PF02954">
    <property type="entry name" value="HTH_8"/>
    <property type="match status" value="1"/>
</dbReference>
<gene>
    <name evidence="7" type="ORF">DCMF_22495</name>
</gene>
<feature type="domain" description="Sigma-54 factor interaction" evidence="6">
    <location>
        <begin position="325"/>
        <end position="555"/>
    </location>
</feature>
<reference evidence="7 8" key="1">
    <citation type="submission" date="2016-10" db="EMBL/GenBank/DDBJ databases">
        <title>Complete Genome Sequence of Peptococcaceae strain DCMF.</title>
        <authorList>
            <person name="Edwards R.J."/>
            <person name="Holland S.I."/>
            <person name="Deshpande N.P."/>
            <person name="Wong Y.K."/>
            <person name="Ertan H."/>
            <person name="Manefield M."/>
            <person name="Russell T.L."/>
            <person name="Lee M.J."/>
        </authorList>
    </citation>
    <scope>NUCLEOTIDE SEQUENCE [LARGE SCALE GENOMIC DNA]</scope>
    <source>
        <strain evidence="7 8">DCMF</strain>
    </source>
</reference>
<dbReference type="Proteomes" id="UP000323521">
    <property type="component" value="Chromosome"/>
</dbReference>
<organism evidence="7 8">
    <name type="scientific">Formimonas warabiya</name>
    <dbReference type="NCBI Taxonomy" id="1761012"/>
    <lineage>
        <taxon>Bacteria</taxon>
        <taxon>Bacillati</taxon>
        <taxon>Bacillota</taxon>
        <taxon>Clostridia</taxon>
        <taxon>Eubacteriales</taxon>
        <taxon>Peptococcaceae</taxon>
        <taxon>Candidatus Formimonas</taxon>
    </lineage>
</organism>
<dbReference type="InterPro" id="IPR035965">
    <property type="entry name" value="PAS-like_dom_sf"/>
</dbReference>
<dbReference type="NCBIfam" id="TIGR00229">
    <property type="entry name" value="sensory_box"/>
    <property type="match status" value="1"/>
</dbReference>
<dbReference type="Pfam" id="PF25601">
    <property type="entry name" value="AAA_lid_14"/>
    <property type="match status" value="1"/>
</dbReference>